<dbReference type="GO" id="GO:0008168">
    <property type="term" value="F:methyltransferase activity"/>
    <property type="evidence" value="ECO:0007669"/>
    <property type="project" value="UniProtKB-KW"/>
</dbReference>
<dbReference type="InterPro" id="IPR025714">
    <property type="entry name" value="Methyltranfer_dom"/>
</dbReference>
<gene>
    <name evidence="5" type="ORF">H8699_03265</name>
</gene>
<dbReference type="Pfam" id="PF13847">
    <property type="entry name" value="Methyltransf_31"/>
    <property type="match status" value="1"/>
</dbReference>
<dbReference type="CDD" id="cd02440">
    <property type="entry name" value="AdoMet_MTases"/>
    <property type="match status" value="1"/>
</dbReference>
<evidence type="ECO:0000256" key="3">
    <source>
        <dbReference type="ARBA" id="ARBA00022691"/>
    </source>
</evidence>
<evidence type="ECO:0000259" key="4">
    <source>
        <dbReference type="Pfam" id="PF13847"/>
    </source>
</evidence>
<dbReference type="EMBL" id="JACRSO010000001">
    <property type="protein sequence ID" value="MBC8528454.1"/>
    <property type="molecule type" value="Genomic_DNA"/>
</dbReference>
<keyword evidence="1 5" id="KW-0489">Methyltransferase</keyword>
<keyword evidence="6" id="KW-1185">Reference proteome</keyword>
<name>A0A926HLG3_9FIRM</name>
<keyword evidence="2" id="KW-0808">Transferase</keyword>
<dbReference type="PANTHER" id="PTHR43464:SF19">
    <property type="entry name" value="UBIQUINONE BIOSYNTHESIS O-METHYLTRANSFERASE, MITOCHONDRIAL"/>
    <property type="match status" value="1"/>
</dbReference>
<sequence length="270" mass="29528">MDLSAIRTAWQGGKGDRKASAELWDSLSPRYRLDALPDEGQDSLLKLIAGKGLLPKGGRALDVGCGGGRYTLALARKGYAVTGLDFAPQMIAAAKENAQRLDVPAARFLQADWEGLDLREAGMEKAFDLVLAHMTPAVQSAAGFEKLMAASRGACILTKLTRRSHAVQDGAFAQLGMRPFGNDDTIAYAFDLLWTLGYQPRVAYEARQWLGRVPVEQMHQEICRRAAVTRALSPGEQDAVLRYLQGLAQDGMIEETSRATAVTLYWRVDE</sequence>
<dbReference type="SUPFAM" id="SSF53335">
    <property type="entry name" value="S-adenosyl-L-methionine-dependent methyltransferases"/>
    <property type="match status" value="1"/>
</dbReference>
<dbReference type="AlphaFoldDB" id="A0A926HLG3"/>
<protein>
    <submittedName>
        <fullName evidence="5">Class I SAM-dependent methyltransferase</fullName>
    </submittedName>
</protein>
<accession>A0A926HLG3</accession>
<comment type="caution">
    <text evidence="5">The sequence shown here is derived from an EMBL/GenBank/DDBJ whole genome shotgun (WGS) entry which is preliminary data.</text>
</comment>
<dbReference type="PANTHER" id="PTHR43464">
    <property type="entry name" value="METHYLTRANSFERASE"/>
    <property type="match status" value="1"/>
</dbReference>
<evidence type="ECO:0000313" key="6">
    <source>
        <dbReference type="Proteomes" id="UP000654279"/>
    </source>
</evidence>
<dbReference type="Proteomes" id="UP000654279">
    <property type="component" value="Unassembled WGS sequence"/>
</dbReference>
<evidence type="ECO:0000313" key="5">
    <source>
        <dbReference type="EMBL" id="MBC8528454.1"/>
    </source>
</evidence>
<keyword evidence="3" id="KW-0949">S-adenosyl-L-methionine</keyword>
<dbReference type="Gene3D" id="3.40.50.150">
    <property type="entry name" value="Vaccinia Virus protein VP39"/>
    <property type="match status" value="1"/>
</dbReference>
<organism evidence="5 6">
    <name type="scientific">Luoshenia tenuis</name>
    <dbReference type="NCBI Taxonomy" id="2763654"/>
    <lineage>
        <taxon>Bacteria</taxon>
        <taxon>Bacillati</taxon>
        <taxon>Bacillota</taxon>
        <taxon>Clostridia</taxon>
        <taxon>Christensenellales</taxon>
        <taxon>Christensenellaceae</taxon>
        <taxon>Luoshenia</taxon>
    </lineage>
</organism>
<dbReference type="GO" id="GO:0032259">
    <property type="term" value="P:methylation"/>
    <property type="evidence" value="ECO:0007669"/>
    <property type="project" value="UniProtKB-KW"/>
</dbReference>
<proteinExistence type="predicted"/>
<dbReference type="InterPro" id="IPR029063">
    <property type="entry name" value="SAM-dependent_MTases_sf"/>
</dbReference>
<feature type="domain" description="Methyltransferase" evidence="4">
    <location>
        <begin position="56"/>
        <end position="156"/>
    </location>
</feature>
<evidence type="ECO:0000256" key="2">
    <source>
        <dbReference type="ARBA" id="ARBA00022679"/>
    </source>
</evidence>
<dbReference type="RefSeq" id="WP_249284460.1">
    <property type="nucleotide sequence ID" value="NZ_JACRSO010000001.1"/>
</dbReference>
<evidence type="ECO:0000256" key="1">
    <source>
        <dbReference type="ARBA" id="ARBA00022603"/>
    </source>
</evidence>
<reference evidence="5" key="1">
    <citation type="submission" date="2020-08" db="EMBL/GenBank/DDBJ databases">
        <title>Genome public.</title>
        <authorList>
            <person name="Liu C."/>
            <person name="Sun Q."/>
        </authorList>
    </citation>
    <scope>NUCLEOTIDE SEQUENCE</scope>
    <source>
        <strain evidence="5">NSJ-44</strain>
    </source>
</reference>